<sequence>MELEGIELWLIIILLIAIVISNVSIFSRSNKFKLPQFGEPKNQDKQQKKPQPDKPLPAENEQTTSEISNKNK</sequence>
<dbReference type="EMBL" id="JAAIKR010000002">
    <property type="protein sequence ID" value="MBR9727114.1"/>
    <property type="molecule type" value="Genomic_DNA"/>
</dbReference>
<feature type="transmembrane region" description="Helical" evidence="2">
    <location>
        <begin position="6"/>
        <end position="26"/>
    </location>
</feature>
<name>A0ABS5HZA5_9GAMM</name>
<dbReference type="Proteomes" id="UP000811844">
    <property type="component" value="Unassembled WGS sequence"/>
</dbReference>
<dbReference type="RefSeq" id="WP_153663238.1">
    <property type="nucleotide sequence ID" value="NZ_JAAIKR010000002.1"/>
</dbReference>
<keyword evidence="2" id="KW-0812">Transmembrane</keyword>
<evidence type="ECO:0000313" key="3">
    <source>
        <dbReference type="EMBL" id="MBR9727114.1"/>
    </source>
</evidence>
<dbReference type="Pfam" id="PF11446">
    <property type="entry name" value="DUF2897"/>
    <property type="match status" value="1"/>
</dbReference>
<evidence type="ECO:0000256" key="1">
    <source>
        <dbReference type="SAM" id="MobiDB-lite"/>
    </source>
</evidence>
<feature type="compositionally biased region" description="Basic and acidic residues" evidence="1">
    <location>
        <begin position="41"/>
        <end position="52"/>
    </location>
</feature>
<feature type="region of interest" description="Disordered" evidence="1">
    <location>
        <begin position="36"/>
        <end position="72"/>
    </location>
</feature>
<dbReference type="InterPro" id="IPR021550">
    <property type="entry name" value="DUF2897"/>
</dbReference>
<accession>A0ABS5HZA5</accession>
<reference evidence="3 4" key="1">
    <citation type="submission" date="2020-02" db="EMBL/GenBank/DDBJ databases">
        <title>Shewanella WXL01 sp. nov., a marine bacterium isolated from green algae in Luhuitou Fringing Reef (Northern South China Sea).</title>
        <authorList>
            <person name="Wang X."/>
        </authorList>
    </citation>
    <scope>NUCLEOTIDE SEQUENCE [LARGE SCALE GENOMIC DNA]</scope>
    <source>
        <strain evidence="3 4">MCCC 1A01895</strain>
    </source>
</reference>
<protein>
    <submittedName>
        <fullName evidence="3">DUF2897 family protein</fullName>
    </submittedName>
</protein>
<evidence type="ECO:0000256" key="2">
    <source>
        <dbReference type="SAM" id="Phobius"/>
    </source>
</evidence>
<feature type="compositionally biased region" description="Polar residues" evidence="1">
    <location>
        <begin position="60"/>
        <end position="72"/>
    </location>
</feature>
<organism evidence="3 4">
    <name type="scientific">Shewanella intestini</name>
    <dbReference type="NCBI Taxonomy" id="2017544"/>
    <lineage>
        <taxon>Bacteria</taxon>
        <taxon>Pseudomonadati</taxon>
        <taxon>Pseudomonadota</taxon>
        <taxon>Gammaproteobacteria</taxon>
        <taxon>Alteromonadales</taxon>
        <taxon>Shewanellaceae</taxon>
        <taxon>Shewanella</taxon>
    </lineage>
</organism>
<proteinExistence type="predicted"/>
<keyword evidence="2" id="KW-0472">Membrane</keyword>
<evidence type="ECO:0000313" key="4">
    <source>
        <dbReference type="Proteomes" id="UP000811844"/>
    </source>
</evidence>
<keyword evidence="2" id="KW-1133">Transmembrane helix</keyword>
<keyword evidence="4" id="KW-1185">Reference proteome</keyword>
<gene>
    <name evidence="3" type="ORF">G3R48_03770</name>
</gene>
<comment type="caution">
    <text evidence="3">The sequence shown here is derived from an EMBL/GenBank/DDBJ whole genome shotgun (WGS) entry which is preliminary data.</text>
</comment>